<keyword evidence="3" id="KW-0843">Virulence</keyword>
<keyword evidence="2" id="KW-0964">Secreted</keyword>
<evidence type="ECO:0000313" key="4">
    <source>
        <dbReference type="EMBL" id="RPA34497.1"/>
    </source>
</evidence>
<dbReference type="RefSeq" id="WP_124011702.1">
    <property type="nucleotide sequence ID" value="NZ_RKKB01000001.1"/>
</dbReference>
<dbReference type="InterPro" id="IPR028994">
    <property type="entry name" value="Integrin_alpha_N"/>
</dbReference>
<evidence type="ECO:0000256" key="2">
    <source>
        <dbReference type="ARBA" id="ARBA00022525"/>
    </source>
</evidence>
<dbReference type="PANTHER" id="PTHR32305:SF15">
    <property type="entry name" value="PROTEIN RHSA-RELATED"/>
    <property type="match status" value="1"/>
</dbReference>
<dbReference type="InterPro" id="IPR003284">
    <property type="entry name" value="Sal_SpvB"/>
</dbReference>
<dbReference type="GO" id="GO:0005737">
    <property type="term" value="C:cytoplasm"/>
    <property type="evidence" value="ECO:0007669"/>
    <property type="project" value="InterPro"/>
</dbReference>
<evidence type="ECO:0000256" key="3">
    <source>
        <dbReference type="ARBA" id="ARBA00023026"/>
    </source>
</evidence>
<dbReference type="EMBL" id="RKKB01000001">
    <property type="protein sequence ID" value="RPA34497.1"/>
    <property type="molecule type" value="Genomic_DNA"/>
</dbReference>
<dbReference type="Pfam" id="PF17957">
    <property type="entry name" value="Big_7"/>
    <property type="match status" value="1"/>
</dbReference>
<dbReference type="Gene3D" id="2.60.40.10">
    <property type="entry name" value="Immunoglobulins"/>
    <property type="match status" value="2"/>
</dbReference>
<reference evidence="5" key="1">
    <citation type="submission" date="2018-11" db="EMBL/GenBank/DDBJ databases">
        <title>Shewanella sp. R106.</title>
        <authorList>
            <person name="Hwang Y.J."/>
            <person name="Hwang C.Y."/>
        </authorList>
    </citation>
    <scope>NUCLEOTIDE SEQUENCE [LARGE SCALE GENOMIC DNA]</scope>
    <source>
        <strain evidence="5">R106</strain>
    </source>
</reference>
<dbReference type="InterPro" id="IPR022385">
    <property type="entry name" value="Rhs_assc_core"/>
</dbReference>
<evidence type="ECO:0000256" key="1">
    <source>
        <dbReference type="ARBA" id="ARBA00004613"/>
    </source>
</evidence>
<gene>
    <name evidence="4" type="ORF">EGC77_02110</name>
</gene>
<dbReference type="Gene3D" id="2.180.10.10">
    <property type="entry name" value="RHS repeat-associated core"/>
    <property type="match status" value="2"/>
</dbReference>
<accession>A0A3N4EC63</accession>
<protein>
    <recommendedName>
        <fullName evidence="6">Insecticide toxin TcdB middle/N-terminal domain-containing protein</fullName>
    </recommendedName>
</protein>
<evidence type="ECO:0000313" key="5">
    <source>
        <dbReference type="Proteomes" id="UP000278855"/>
    </source>
</evidence>
<dbReference type="OrthoDB" id="9815903at2"/>
<organism evidence="4 5">
    <name type="scientific">Shewanella psychromarinicola</name>
    <dbReference type="NCBI Taxonomy" id="2487742"/>
    <lineage>
        <taxon>Bacteria</taxon>
        <taxon>Pseudomonadati</taxon>
        <taxon>Pseudomonadota</taxon>
        <taxon>Gammaproteobacteria</taxon>
        <taxon>Alteromonadales</taxon>
        <taxon>Shewanellaceae</taxon>
        <taxon>Shewanella</taxon>
    </lineage>
</organism>
<dbReference type="NCBIfam" id="TIGR03696">
    <property type="entry name" value="Rhs_assc_core"/>
    <property type="match status" value="1"/>
</dbReference>
<sequence>MNVIPAANQSGSATITITVSDGSLSYTRTFVVTVNAVNDAPTISNISNRSINEDSNTGIIAFTIGDAETAAGSLSVSRSSSNTALVPTANVILGGSGANRTVSVTPVANQAGKSTISITVSDGSLSSTVAFVVTVNAVDDLPIVSLTPIPDLYESQSLFVTASASDNDSDISAVEFSIDNSAWYPDTSSPYNYDFGMQAIGIHQVNVRAKSSTNQYSSISTASFNVLSVALVDINEISDAANSPVSPEQSDLVGEIKGNAGVDGGAFSYSVPLTIAPGRKGVQPSLSLNYNSQSGEGIAGMGWSLSANSSISRCSNIYDLDDSTINSTFSVDDKICYNGSRLVAVSPTNGGSVGQYGTSGTYYQTERDGSVIVQQLGGGLNSSSVYFVASEVNGTQHLLGQSSNSRIVPVGLNLASTWLQDTTRDTHSNEISYQYDEASAGNRYLLDIFYTGYEGVLGTRNIHFDYKKIPSSKSYQWGGYSVNDRQLMSISMNIEGQEKATWRLNYQTPTTSLNDAAILDNLQYCDTGNNDCLTTEFGWFYRQYKHNLQTNHALANIIDNYTIGLKVKQDADYDGDGVTDLSVPLDGIYLSRTGNKITYQDLPDISSRQWAGDLNGDDLPSSNEESINVISGTIDYDLDGADDFVYTNSASKLVFSSFNADGSLKSSYTSGVSATCYATIYRDIGDKYCTSHAVDINGDGRKDILLATNKQTGSGNNIITYKAYLRSDSGSDFVEKGTFTAEAKEPLIPMDVDGDGVVDLAPSQFHKSLKWYKVGFNPDSNTVSFIEKNITFNVNVDIVHRTRPSRWVDLNGDGLSDILTLHKVNSTDSFYTRYIIFNKGNGLFEAPLNTGIKELAFSGGNGSFAKDPTYGGSAGYVHENFIQFIDYNGDGRQDILYPDYSRKKYLYECWNWTSNESCGAVDGGNAPKFYDHDVWYWNVLLTNPDGKSFTDVQLPIYGALATLSPIDLTGDGRVDFISGMGFESDATKRTWFYGSKQGGKPSSYPVGFALFAHVNTQDTVVKSIKTGMGEKLQLDYTQLKNIYPQPETTEYPYVNFTNTMRVVVTLKEDNGLNGVNKTEYSYKNARFHLAGRGFQGFSDIIETNTDAQNLHTLTTETMFSQTFPWSGTVLKKTVKDGQQNILSEYQVDKRDDKFELVPSELEYLNGIVNKNGGKSWCFYPKNTTSVTKSIDPNTIVTTVKNSQEKNRFCQTTLSSTTTVDSTIEHNKSSTQDYTDLAGWSMPTASETNQSVAYTVAHESVILNPANTATSQKTTHIYNDNTQELISSIIEGTGTLKGVATTTTFSDYDQYGNASKVSVGDRYNQVAMTNDGYFVYKTFNAQWPGVAVTTNTYDPLTGQVLTSVDMNGVTTANQVNFIGVPQSSSVTKGNIVIQPTSYLSLQWETGNYAYKQTMQADGQPQAVTYLDSLGRPVKQVSDGFEGEITSETAYDARGNIVSETKPTEDYGTQNTTQFQGYDALGRPARKIYNDGMVSYQSEYDYLDGITTNIRVTGGLNASMSRSYNSLGQLLSTTDAKGNKSYFAYNAAGLPVLIQDVLGSQITARYDDLGSKAWFNDPNMGIWSFTYNQYGELITQKDARNITTTFSYDKAGRQTSQAGQQARSWVYDNVVGSGKLYQAKVDGHIQTHSYDTAGRIKQTLTAIGSLSFTEKYAYDSQFGRIKAMQYPSGEHVAYRFDDNGYLIEDYQRFTDGSEQSLRIIDEYSAFGSINQQTFSNHYVQQFSRNLAGSPTSICTSSSAGCSTIGVQYLNYDYDGMGNLAFQHNVITQFKESYNYDELMRVDDSTKTYKGISYAAVNYDYDAAGNILVKGDYGSQYLYGIVGKGAGGNAGPNAIRQFIRGGTKTFTYDNNGNRLTGDGVTLTYNDQNKPLTVDRNNVKSTFSYDANGNRYKQVKQQSGSVVSTTYYVGSFEREVTLSSTVDKTYIGDHTIKMKAHVGSLGNQSPFQHVLRDHLGSVDTLMDAKTGAVLQHRGYDVFGRPRDIASGNALLSGTNWQGVTKGYTDHEHLIDQELIHMNGRIYDFNIGRFLSVDPFLQFPENSQSANPYSYILNNPMSGVDPTGYRSEELDEVISGKAFEKLEKDESGNLYVTADGETYKLTSVSNGEKNFSISFDGNGGGTAQVGKVSGAVNLHKGNSSTNVNQSLISSAEDGFNSFLNSATETIKSSDLYKDNEMLINFIADEGGNVLLRTGQTVGGAGQVFLGGAICYVSGGLACAGGAVIAAKGGDNIYSGLSGKQSVSENLLQRATGSKTTGTLINAGLDIGTSAVGLMRAAPKIHELGQPMRHLMRKDPTLTEASFRQATTTALTVEAATATATVADTLMKLKQN</sequence>
<dbReference type="PANTHER" id="PTHR32305">
    <property type="match status" value="1"/>
</dbReference>
<dbReference type="InterPro" id="IPR050708">
    <property type="entry name" value="T6SS_VgrG/RHS"/>
</dbReference>
<evidence type="ECO:0008006" key="6">
    <source>
        <dbReference type="Google" id="ProtNLM"/>
    </source>
</evidence>
<name>A0A3N4EC63_9GAMM</name>
<comment type="caution">
    <text evidence="4">The sequence shown here is derived from an EMBL/GenBank/DDBJ whole genome shotgun (WGS) entry which is preliminary data.</text>
</comment>
<dbReference type="InterPro" id="IPR013783">
    <property type="entry name" value="Ig-like_fold"/>
</dbReference>
<comment type="subcellular location">
    <subcellularLocation>
        <location evidence="1">Secreted</location>
    </subcellularLocation>
</comment>
<dbReference type="Proteomes" id="UP000278855">
    <property type="component" value="Unassembled WGS sequence"/>
</dbReference>
<dbReference type="SUPFAM" id="SSF69318">
    <property type="entry name" value="Integrin alpha N-terminal domain"/>
    <property type="match status" value="1"/>
</dbReference>
<proteinExistence type="predicted"/>
<dbReference type="GO" id="GO:0005576">
    <property type="term" value="C:extracellular region"/>
    <property type="evidence" value="ECO:0007669"/>
    <property type="project" value="UniProtKB-SubCell"/>
</dbReference>
<dbReference type="Pfam" id="PF03534">
    <property type="entry name" value="SpvB"/>
    <property type="match status" value="1"/>
</dbReference>